<dbReference type="Proteomes" id="UP001501475">
    <property type="component" value="Unassembled WGS sequence"/>
</dbReference>
<dbReference type="Pfam" id="PF03631">
    <property type="entry name" value="Virul_fac_BrkB"/>
    <property type="match status" value="1"/>
</dbReference>
<feature type="transmembrane region" description="Helical" evidence="6">
    <location>
        <begin position="266"/>
        <end position="283"/>
    </location>
</feature>
<dbReference type="EMBL" id="BAAAPN010000045">
    <property type="protein sequence ID" value="GAA1758763.1"/>
    <property type="molecule type" value="Genomic_DNA"/>
</dbReference>
<evidence type="ECO:0000256" key="2">
    <source>
        <dbReference type="ARBA" id="ARBA00022475"/>
    </source>
</evidence>
<evidence type="ECO:0000256" key="1">
    <source>
        <dbReference type="ARBA" id="ARBA00004651"/>
    </source>
</evidence>
<evidence type="ECO:0000256" key="6">
    <source>
        <dbReference type="SAM" id="Phobius"/>
    </source>
</evidence>
<dbReference type="RefSeq" id="WP_344065023.1">
    <property type="nucleotide sequence ID" value="NZ_BAAAPN010000045.1"/>
</dbReference>
<name>A0ABP4WND6_9MICO</name>
<sequence length="315" mass="33599">MPQAAPEPTGGRLTPVLAWLRERTRRLRQRVPLVDHGWRATEHYVEVQGSLLAAAVTYYGFLSIFPLLALAFGAVGLVARMVPDAKADLERALQEIVPGVIGNGPHQLSLATLEGTATTAAGLGALAVLYCGVSWMSDVREGLTTIFRVPRQDQPNVVVGYLRALASLVEVGGILLASLGISAGLTALSRHLPEQHATVRVPLASLSVVTGIVVSSIFFHVLFRRAAPPDLPRGALWSGAALGAMLFEIVKQLSGRLLASTSSQPAFQAFGISLILLVWIYYFSRIVMFATSWAATAPASSTRTPMPADETLVTP</sequence>
<dbReference type="PANTHER" id="PTHR30213:SF1">
    <property type="entry name" value="INNER MEMBRANE PROTEIN YHJD"/>
    <property type="match status" value="1"/>
</dbReference>
<dbReference type="InterPro" id="IPR017039">
    <property type="entry name" value="Virul_fac_BrkB"/>
</dbReference>
<organism evidence="7 8">
    <name type="scientific">Nostocoides vanveenii</name>
    <dbReference type="NCBI Taxonomy" id="330835"/>
    <lineage>
        <taxon>Bacteria</taxon>
        <taxon>Bacillati</taxon>
        <taxon>Actinomycetota</taxon>
        <taxon>Actinomycetes</taxon>
        <taxon>Micrococcales</taxon>
        <taxon>Intrasporangiaceae</taxon>
        <taxon>Nostocoides</taxon>
    </lineage>
</organism>
<evidence type="ECO:0000313" key="8">
    <source>
        <dbReference type="Proteomes" id="UP001501475"/>
    </source>
</evidence>
<proteinExistence type="predicted"/>
<feature type="transmembrane region" description="Helical" evidence="6">
    <location>
        <begin position="161"/>
        <end position="183"/>
    </location>
</feature>
<keyword evidence="2" id="KW-1003">Cell membrane</keyword>
<keyword evidence="8" id="KW-1185">Reference proteome</keyword>
<evidence type="ECO:0000256" key="4">
    <source>
        <dbReference type="ARBA" id="ARBA00022989"/>
    </source>
</evidence>
<comment type="caution">
    <text evidence="7">The sequence shown here is derived from an EMBL/GenBank/DDBJ whole genome shotgun (WGS) entry which is preliminary data.</text>
</comment>
<feature type="transmembrane region" description="Helical" evidence="6">
    <location>
        <begin position="203"/>
        <end position="223"/>
    </location>
</feature>
<evidence type="ECO:0000313" key="7">
    <source>
        <dbReference type="EMBL" id="GAA1758763.1"/>
    </source>
</evidence>
<evidence type="ECO:0000256" key="5">
    <source>
        <dbReference type="ARBA" id="ARBA00023136"/>
    </source>
</evidence>
<keyword evidence="4 6" id="KW-1133">Transmembrane helix</keyword>
<feature type="transmembrane region" description="Helical" evidence="6">
    <location>
        <begin position="235"/>
        <end position="254"/>
    </location>
</feature>
<protein>
    <submittedName>
        <fullName evidence="7">Uncharacterized protein</fullName>
    </submittedName>
</protein>
<reference evidence="8" key="1">
    <citation type="journal article" date="2019" name="Int. J. Syst. Evol. Microbiol.">
        <title>The Global Catalogue of Microorganisms (GCM) 10K type strain sequencing project: providing services to taxonomists for standard genome sequencing and annotation.</title>
        <authorList>
            <consortium name="The Broad Institute Genomics Platform"/>
            <consortium name="The Broad Institute Genome Sequencing Center for Infectious Disease"/>
            <person name="Wu L."/>
            <person name="Ma J."/>
        </authorList>
    </citation>
    <scope>NUCLEOTIDE SEQUENCE [LARGE SCALE GENOMIC DNA]</scope>
    <source>
        <strain evidence="8">JCM 15591</strain>
    </source>
</reference>
<dbReference type="PIRSF" id="PIRSF035875">
    <property type="entry name" value="RNase_BN"/>
    <property type="match status" value="1"/>
</dbReference>
<keyword evidence="3 6" id="KW-0812">Transmembrane</keyword>
<dbReference type="PANTHER" id="PTHR30213">
    <property type="entry name" value="INNER MEMBRANE PROTEIN YHJD"/>
    <property type="match status" value="1"/>
</dbReference>
<gene>
    <name evidence="7" type="ORF">GCM10009810_17890</name>
</gene>
<keyword evidence="5 6" id="KW-0472">Membrane</keyword>
<comment type="subcellular location">
    <subcellularLocation>
        <location evidence="1">Cell membrane</location>
        <topology evidence="1">Multi-pass membrane protein</topology>
    </subcellularLocation>
</comment>
<evidence type="ECO:0000256" key="3">
    <source>
        <dbReference type="ARBA" id="ARBA00022692"/>
    </source>
</evidence>
<feature type="transmembrane region" description="Helical" evidence="6">
    <location>
        <begin position="58"/>
        <end position="79"/>
    </location>
</feature>
<accession>A0ABP4WND6</accession>